<evidence type="ECO:0000313" key="1">
    <source>
        <dbReference type="EMBL" id="KAI1876319.1"/>
    </source>
</evidence>
<dbReference type="Proteomes" id="UP000829685">
    <property type="component" value="Unassembled WGS sequence"/>
</dbReference>
<dbReference type="AlphaFoldDB" id="A0A9P9WRB1"/>
<keyword evidence="2" id="KW-1185">Reference proteome</keyword>
<comment type="caution">
    <text evidence="1">The sequence shown here is derived from an EMBL/GenBank/DDBJ whole genome shotgun (WGS) entry which is preliminary data.</text>
</comment>
<gene>
    <name evidence="1" type="ORF">JX265_003845</name>
</gene>
<sequence>MVYYQEIYLEQEDDGLWKLQTPLPKKLEVPLDRTMDTIVDQGFCHPIHTRFRATGTMYSDSETAHQLFRNAGLAPKDESEQQTKLIKQICRHAEVRKFFVTTGWHQPQIPLIVFVKALPNPTEQLQAFKKGVASRELES</sequence>
<reference evidence="1" key="1">
    <citation type="submission" date="2021-03" db="EMBL/GenBank/DDBJ databases">
        <title>Revisited historic fungal species revealed as producer of novel bioactive compounds through whole genome sequencing and comparative genomics.</title>
        <authorList>
            <person name="Vignolle G.A."/>
            <person name="Hochenegger N."/>
            <person name="Mach R.L."/>
            <person name="Mach-Aigner A.R."/>
            <person name="Javad Rahimi M."/>
            <person name="Salim K.A."/>
            <person name="Chan C.M."/>
            <person name="Lim L.B.L."/>
            <person name="Cai F."/>
            <person name="Druzhinina I.S."/>
            <person name="U'Ren J.M."/>
            <person name="Derntl C."/>
        </authorList>
    </citation>
    <scope>NUCLEOTIDE SEQUENCE</scope>
    <source>
        <strain evidence="1">TUCIM 5799</strain>
    </source>
</reference>
<organism evidence="1 2">
    <name type="scientific">Neoarthrinium moseri</name>
    <dbReference type="NCBI Taxonomy" id="1658444"/>
    <lineage>
        <taxon>Eukaryota</taxon>
        <taxon>Fungi</taxon>
        <taxon>Dikarya</taxon>
        <taxon>Ascomycota</taxon>
        <taxon>Pezizomycotina</taxon>
        <taxon>Sordariomycetes</taxon>
        <taxon>Xylariomycetidae</taxon>
        <taxon>Amphisphaeriales</taxon>
        <taxon>Apiosporaceae</taxon>
        <taxon>Neoarthrinium</taxon>
    </lineage>
</organism>
<protein>
    <submittedName>
        <fullName evidence="1">Uncharacterized protein</fullName>
    </submittedName>
</protein>
<accession>A0A9P9WRB1</accession>
<name>A0A9P9WRB1_9PEZI</name>
<evidence type="ECO:0000313" key="2">
    <source>
        <dbReference type="Proteomes" id="UP000829685"/>
    </source>
</evidence>
<dbReference type="EMBL" id="JAFIMR010000007">
    <property type="protein sequence ID" value="KAI1876319.1"/>
    <property type="molecule type" value="Genomic_DNA"/>
</dbReference>
<proteinExistence type="predicted"/>